<evidence type="ECO:0000256" key="1">
    <source>
        <dbReference type="SAM" id="Phobius"/>
    </source>
</evidence>
<dbReference type="Proteomes" id="UP000326268">
    <property type="component" value="Unassembled WGS sequence"/>
</dbReference>
<dbReference type="RefSeq" id="XP_031924443.1">
    <property type="nucleotide sequence ID" value="XM_032076244.1"/>
</dbReference>
<keyword evidence="1" id="KW-1133">Transmembrane helix</keyword>
<keyword evidence="3" id="KW-1185">Reference proteome</keyword>
<evidence type="ECO:0000313" key="2">
    <source>
        <dbReference type="EMBL" id="KAE8361362.1"/>
    </source>
</evidence>
<evidence type="ECO:0000313" key="3">
    <source>
        <dbReference type="Proteomes" id="UP000326268"/>
    </source>
</evidence>
<feature type="transmembrane region" description="Helical" evidence="1">
    <location>
        <begin position="47"/>
        <end position="70"/>
    </location>
</feature>
<feature type="transmembrane region" description="Helical" evidence="1">
    <location>
        <begin position="12"/>
        <end position="35"/>
    </location>
</feature>
<protein>
    <submittedName>
        <fullName evidence="2">Uncharacterized protein</fullName>
    </submittedName>
</protein>
<dbReference type="OrthoDB" id="10287422at2759"/>
<keyword evidence="1" id="KW-0812">Transmembrane</keyword>
<organism evidence="2 3">
    <name type="scientific">Aspergillus caelatus</name>
    <dbReference type="NCBI Taxonomy" id="61420"/>
    <lineage>
        <taxon>Eukaryota</taxon>
        <taxon>Fungi</taxon>
        <taxon>Dikarya</taxon>
        <taxon>Ascomycota</taxon>
        <taxon>Pezizomycotina</taxon>
        <taxon>Eurotiomycetes</taxon>
        <taxon>Eurotiomycetidae</taxon>
        <taxon>Eurotiales</taxon>
        <taxon>Aspergillaceae</taxon>
        <taxon>Aspergillus</taxon>
        <taxon>Aspergillus subgen. Circumdati</taxon>
    </lineage>
</organism>
<proteinExistence type="predicted"/>
<name>A0A5N6ZV16_9EURO</name>
<gene>
    <name evidence="2" type="ORF">BDV27DRAFT_29123</name>
</gene>
<dbReference type="EMBL" id="ML737738">
    <property type="protein sequence ID" value="KAE8361362.1"/>
    <property type="molecule type" value="Genomic_DNA"/>
</dbReference>
<accession>A0A5N6ZV16</accession>
<sequence>MRYTLYYSGSFVLSALSVAILTLLSYTSLVCVNLTEYPDHICSTACSLSMVIFISSQASLVLVCLIILYLRVSSPLELATLTSIRCLHSVSWHSFYTWPVST</sequence>
<keyword evidence="1" id="KW-0472">Membrane</keyword>
<dbReference type="AlphaFoldDB" id="A0A5N6ZV16"/>
<dbReference type="GeneID" id="43660690"/>
<reference evidence="2 3" key="1">
    <citation type="submission" date="2019-04" db="EMBL/GenBank/DDBJ databases">
        <title>Friends and foes A comparative genomics studyof 23 Aspergillus species from section Flavi.</title>
        <authorList>
            <consortium name="DOE Joint Genome Institute"/>
            <person name="Kjaerbolling I."/>
            <person name="Vesth T."/>
            <person name="Frisvad J.C."/>
            <person name="Nybo J.L."/>
            <person name="Theobald S."/>
            <person name="Kildgaard S."/>
            <person name="Isbrandt T."/>
            <person name="Kuo A."/>
            <person name="Sato A."/>
            <person name="Lyhne E.K."/>
            <person name="Kogle M.E."/>
            <person name="Wiebenga A."/>
            <person name="Kun R.S."/>
            <person name="Lubbers R.J."/>
            <person name="Makela M.R."/>
            <person name="Barry K."/>
            <person name="Chovatia M."/>
            <person name="Clum A."/>
            <person name="Daum C."/>
            <person name="Haridas S."/>
            <person name="He G."/>
            <person name="LaButti K."/>
            <person name="Lipzen A."/>
            <person name="Mondo S."/>
            <person name="Riley R."/>
            <person name="Salamov A."/>
            <person name="Simmons B.A."/>
            <person name="Magnuson J.K."/>
            <person name="Henrissat B."/>
            <person name="Mortensen U.H."/>
            <person name="Larsen T.O."/>
            <person name="Devries R.P."/>
            <person name="Grigoriev I.V."/>
            <person name="Machida M."/>
            <person name="Baker S.E."/>
            <person name="Andersen M.R."/>
        </authorList>
    </citation>
    <scope>NUCLEOTIDE SEQUENCE [LARGE SCALE GENOMIC DNA]</scope>
    <source>
        <strain evidence="2 3">CBS 763.97</strain>
    </source>
</reference>